<reference evidence="2" key="1">
    <citation type="submission" date="2020-12" db="EMBL/GenBank/DDBJ databases">
        <title>Leucobacter sp. CAS2, isolated from Chromium sludge.</title>
        <authorList>
            <person name="Xu Z."/>
        </authorList>
    </citation>
    <scope>NUCLEOTIDE SEQUENCE</scope>
    <source>
        <strain evidence="2">CSA2</strain>
    </source>
</reference>
<evidence type="ECO:0000313" key="2">
    <source>
        <dbReference type="EMBL" id="MBK0422209.1"/>
    </source>
</evidence>
<accession>A0A934UX00</accession>
<name>A0A934UX00_9MICO</name>
<dbReference type="AlphaFoldDB" id="A0A934UX00"/>
<evidence type="ECO:0000313" key="3">
    <source>
        <dbReference type="Proteomes" id="UP000618733"/>
    </source>
</evidence>
<comment type="caution">
    <text evidence="2">The sequence shown here is derived from an EMBL/GenBank/DDBJ whole genome shotgun (WGS) entry which is preliminary data.</text>
</comment>
<organism evidence="2 3">
    <name type="scientific">Leucobacter edaphi</name>
    <dbReference type="NCBI Taxonomy" id="2796472"/>
    <lineage>
        <taxon>Bacteria</taxon>
        <taxon>Bacillati</taxon>
        <taxon>Actinomycetota</taxon>
        <taxon>Actinomycetes</taxon>
        <taxon>Micrococcales</taxon>
        <taxon>Microbacteriaceae</taxon>
        <taxon>Leucobacter</taxon>
    </lineage>
</organism>
<keyword evidence="3" id="KW-1185">Reference proteome</keyword>
<gene>
    <name evidence="2" type="ORF">JD292_08990</name>
</gene>
<sequence length="171" mass="18841">MTAREGRDAVVGFVKDSSTKLDITGWWSRGTAYAAPCENDPDNSSQYTYDYWAPRGQDPVGDAQRIAKYWESLGMKVRTTGKESKTPTVYGTGGPVLRADFDTQAAEESYRMGAIAPCSPGDYSVFNKEDDDARNRGEVLPGDDVMVPESKIGEKFDEHLRLAKKKTTTAP</sequence>
<feature type="region of interest" description="Disordered" evidence="1">
    <location>
        <begin position="123"/>
        <end position="152"/>
    </location>
</feature>
<dbReference type="EMBL" id="JAEHOI010000007">
    <property type="protein sequence ID" value="MBK0422209.1"/>
    <property type="molecule type" value="Genomic_DNA"/>
</dbReference>
<evidence type="ECO:0000256" key="1">
    <source>
        <dbReference type="SAM" id="MobiDB-lite"/>
    </source>
</evidence>
<feature type="compositionally biased region" description="Basic and acidic residues" evidence="1">
    <location>
        <begin position="127"/>
        <end position="137"/>
    </location>
</feature>
<dbReference type="Proteomes" id="UP000618733">
    <property type="component" value="Unassembled WGS sequence"/>
</dbReference>
<proteinExistence type="predicted"/>
<dbReference type="RefSeq" id="WP_200132407.1">
    <property type="nucleotide sequence ID" value="NZ_JAEHOI010000007.1"/>
</dbReference>
<protein>
    <submittedName>
        <fullName evidence="2">Uncharacterized protein</fullName>
    </submittedName>
</protein>